<accession>A0A9Q3ZFY5</accession>
<evidence type="ECO:0000313" key="3">
    <source>
        <dbReference type="EMBL" id="MCE7510256.1"/>
    </source>
</evidence>
<gene>
    <name evidence="3" type="ORF">LZG35_16575</name>
</gene>
<feature type="transmembrane region" description="Helical" evidence="2">
    <location>
        <begin position="372"/>
        <end position="390"/>
    </location>
</feature>
<dbReference type="PANTHER" id="PTHR37813:SF1">
    <property type="entry name" value="FELS-2 PROPHAGE PROTEIN"/>
    <property type="match status" value="1"/>
</dbReference>
<name>A0A9Q3ZFY5_9GAMM</name>
<evidence type="ECO:0000256" key="1">
    <source>
        <dbReference type="SAM" id="MobiDB-lite"/>
    </source>
</evidence>
<keyword evidence="2" id="KW-0472">Membrane</keyword>
<organism evidence="3 4">
    <name type="scientific">Alloalcanivorax xenomutans</name>
    <dbReference type="NCBI Taxonomy" id="1094342"/>
    <lineage>
        <taxon>Bacteria</taxon>
        <taxon>Pseudomonadati</taxon>
        <taxon>Pseudomonadota</taxon>
        <taxon>Gammaproteobacteria</taxon>
        <taxon>Oceanospirillales</taxon>
        <taxon>Alcanivoracaceae</taxon>
        <taxon>Alloalcanivorax</taxon>
    </lineage>
</organism>
<keyword evidence="2" id="KW-1133">Transmembrane helix</keyword>
<protein>
    <recommendedName>
        <fullName evidence="5">Phage tail tape measure protein</fullName>
    </recommendedName>
</protein>
<feature type="transmembrane region" description="Helical" evidence="2">
    <location>
        <begin position="344"/>
        <end position="366"/>
    </location>
</feature>
<comment type="caution">
    <text evidence="3">The sequence shown here is derived from an EMBL/GenBank/DDBJ whole genome shotgun (WGS) entry which is preliminary data.</text>
</comment>
<feature type="transmembrane region" description="Helical" evidence="2">
    <location>
        <begin position="312"/>
        <end position="332"/>
    </location>
</feature>
<dbReference type="RefSeq" id="WP_233926045.1">
    <property type="nucleotide sequence ID" value="NZ_JAJVKT010000022.1"/>
</dbReference>
<reference evidence="3" key="1">
    <citation type="submission" date="2022-01" db="EMBL/GenBank/DDBJ databases">
        <authorList>
            <person name="Karlyshev A.V."/>
            <person name="Jaspars M."/>
        </authorList>
    </citation>
    <scope>NUCLEOTIDE SEQUENCE</scope>
    <source>
        <strain evidence="3">AGSA3-2</strain>
    </source>
</reference>
<dbReference type="EMBL" id="JAJVKT010000022">
    <property type="protein sequence ID" value="MCE7510256.1"/>
    <property type="molecule type" value="Genomic_DNA"/>
</dbReference>
<evidence type="ECO:0000313" key="4">
    <source>
        <dbReference type="Proteomes" id="UP001107961"/>
    </source>
</evidence>
<keyword evidence="2" id="KW-0812">Transmembrane</keyword>
<dbReference type="AlphaFoldDB" id="A0A9Q3ZFY5"/>
<dbReference type="Proteomes" id="UP001107961">
    <property type="component" value="Unassembled WGS sequence"/>
</dbReference>
<proteinExistence type="predicted"/>
<dbReference type="PANTHER" id="PTHR37813">
    <property type="entry name" value="FELS-2 PROPHAGE PROTEIN"/>
    <property type="match status" value="1"/>
</dbReference>
<evidence type="ECO:0008006" key="5">
    <source>
        <dbReference type="Google" id="ProtNLM"/>
    </source>
</evidence>
<sequence length="565" mass="60678">MADLKTQLILELTDRITRPARQVGRVLDRLKQNTGLQNLATQGRAVANRFSATTKEAGKLTRRVTVLSGAIAGAVWGVERLVSGVTNSADQVSKLSDRLGVNAQLLQEWQYAAQLSGVAQASFDMGLQRFIRRVAEAANGTGEARGALRFLNIELRDAEGNIRPAAELLPEVADGLAKVEDQGTRVRAAFKLFDSEGVAMLQMLQGGAEGLREMRREARATGAIMNDSMIRQSVRYTDVMTRFRKTLGGLRMAVVERFLPSLTTKLGELTDTLQNNQGNVVGRIVDNLKEFLSVLRTIGQVLSWSANLVGGWGNLLAIVAALMAGPLVLSIVQTGLALSRLGGAAFPLIVKAIPPVIGAIKALSAALLTTPVGWVVAGIAAIAGAVYLIYRNWDRIAEWFTAKIDRVKSAFDDGLLNGVMGVIREFNPGRLILEAINGIVKHFTGIDLAKVGGDFIQNLWDGITARWRAMTAWLKQKVDQVVGWLPDWMAGRNGGGTSPAASSAGGRLGPPVLRDTDRPGAAQAQVGGLLRIQIDSEGQPRVRELRQEGGMEIEADTGLIMVPGS</sequence>
<feature type="region of interest" description="Disordered" evidence="1">
    <location>
        <begin position="494"/>
        <end position="519"/>
    </location>
</feature>
<keyword evidence="4" id="KW-1185">Reference proteome</keyword>
<evidence type="ECO:0000256" key="2">
    <source>
        <dbReference type="SAM" id="Phobius"/>
    </source>
</evidence>